<comment type="caution">
    <text evidence="4">The sequence shown here is derived from an EMBL/GenBank/DDBJ whole genome shotgun (WGS) entry which is preliminary data.</text>
</comment>
<dbReference type="RefSeq" id="WP_205261418.1">
    <property type="nucleotide sequence ID" value="NZ_JAERWK010000019.1"/>
</dbReference>
<name>A0A938YHI5_9ACTN</name>
<evidence type="ECO:0000313" key="4">
    <source>
        <dbReference type="EMBL" id="MBM9468457.1"/>
    </source>
</evidence>
<keyword evidence="5" id="KW-1185">Reference proteome</keyword>
<proteinExistence type="predicted"/>
<dbReference type="AlphaFoldDB" id="A0A938YHI5"/>
<accession>A0A938YHI5</accession>
<dbReference type="Proteomes" id="UP000663792">
    <property type="component" value="Unassembled WGS sequence"/>
</dbReference>
<dbReference type="InterPro" id="IPR016123">
    <property type="entry name" value="Mog1/PsbP_a/b/a-sand"/>
</dbReference>
<dbReference type="Gene3D" id="3.40.1000.10">
    <property type="entry name" value="Mog1/PsbP, alpha/beta/alpha sandwich"/>
    <property type="match status" value="1"/>
</dbReference>
<dbReference type="EMBL" id="JAERWK010000019">
    <property type="protein sequence ID" value="MBM9468457.1"/>
    <property type="molecule type" value="Genomic_DNA"/>
</dbReference>
<sequence length="225" mass="22556">MTGASAPRRSRVARRRSVWLGLLTAGALAGLAACSGEPTMSALPTETATTTDASSTAPASTTTTTSTTTPPPLTVTSTAPGTIVTAGPPAATVTPPAVPGTCPYLSDEQAADINGQKTGQTSIIAVSPHPTCVFTRSDGGWLATVQIIAADTEQSAVAAVDQHVPIEQSDPADQPAGWSGGSMVTDTKSVYAVSKGTVAIVAESNQLQSIKGRQMVIATVAALGL</sequence>
<dbReference type="InterPro" id="IPR018567">
    <property type="entry name" value="DUF2020"/>
</dbReference>
<gene>
    <name evidence="4" type="ORF">JL106_14325</name>
</gene>
<reference evidence="4" key="1">
    <citation type="submission" date="2021-01" db="EMBL/GenBank/DDBJ databases">
        <title>YIM 132084 draft genome.</title>
        <authorList>
            <person name="An D."/>
        </authorList>
    </citation>
    <scope>NUCLEOTIDE SEQUENCE</scope>
    <source>
        <strain evidence="4">YIM 132084</strain>
    </source>
</reference>
<dbReference type="Pfam" id="PF09449">
    <property type="entry name" value="DUF2020"/>
    <property type="match status" value="1"/>
</dbReference>
<evidence type="ECO:0000256" key="2">
    <source>
        <dbReference type="SAM" id="SignalP"/>
    </source>
</evidence>
<keyword evidence="2" id="KW-0732">Signal</keyword>
<evidence type="ECO:0000313" key="5">
    <source>
        <dbReference type="Proteomes" id="UP000663792"/>
    </source>
</evidence>
<protein>
    <submittedName>
        <fullName evidence="4">DUF2020 domain-containing protein</fullName>
    </submittedName>
</protein>
<feature type="domain" description="DUF2020" evidence="3">
    <location>
        <begin position="101"/>
        <end position="225"/>
    </location>
</feature>
<evidence type="ECO:0000256" key="1">
    <source>
        <dbReference type="SAM" id="MobiDB-lite"/>
    </source>
</evidence>
<evidence type="ECO:0000259" key="3">
    <source>
        <dbReference type="Pfam" id="PF09449"/>
    </source>
</evidence>
<feature type="chain" id="PRO_5038668720" evidence="2">
    <location>
        <begin position="33"/>
        <end position="225"/>
    </location>
</feature>
<dbReference type="SUPFAM" id="SSF55724">
    <property type="entry name" value="Mog1p/PsbP-like"/>
    <property type="match status" value="1"/>
</dbReference>
<feature type="region of interest" description="Disordered" evidence="1">
    <location>
        <begin position="42"/>
        <end position="95"/>
    </location>
</feature>
<organism evidence="4 5">
    <name type="scientific">Nakamurella leprariae</name>
    <dbReference type="NCBI Taxonomy" id="2803911"/>
    <lineage>
        <taxon>Bacteria</taxon>
        <taxon>Bacillati</taxon>
        <taxon>Actinomycetota</taxon>
        <taxon>Actinomycetes</taxon>
        <taxon>Nakamurellales</taxon>
        <taxon>Nakamurellaceae</taxon>
        <taxon>Nakamurella</taxon>
    </lineage>
</organism>
<feature type="signal peptide" evidence="2">
    <location>
        <begin position="1"/>
        <end position="32"/>
    </location>
</feature>